<proteinExistence type="predicted"/>
<name>F5ZAE5_ALTNA</name>
<reference evidence="1 2" key="1">
    <citation type="journal article" date="2011" name="J. Bacteriol.">
        <title>Complete genome sequence of the polycyclic aromatic hydrocarbon-degrading bacterium Alteromonas sp. strain SN2.</title>
        <authorList>
            <person name="Jin H.M."/>
            <person name="Jeong H."/>
            <person name="Moon E.J."/>
            <person name="Math R.K."/>
            <person name="Lee K."/>
            <person name="Kim H.J."/>
            <person name="Jeon C.O."/>
            <person name="Oh T.K."/>
            <person name="Kim J.F."/>
        </authorList>
    </citation>
    <scope>NUCLEOTIDE SEQUENCE [LARGE SCALE GENOMIC DNA]</scope>
    <source>
        <strain evidence="2">JCM 17741 / KACC 18427 / KCTC 11700BP / SN2</strain>
    </source>
</reference>
<organism evidence="1 2">
    <name type="scientific">Alteromonas naphthalenivorans</name>
    <dbReference type="NCBI Taxonomy" id="715451"/>
    <lineage>
        <taxon>Bacteria</taxon>
        <taxon>Pseudomonadati</taxon>
        <taxon>Pseudomonadota</taxon>
        <taxon>Gammaproteobacteria</taxon>
        <taxon>Alteromonadales</taxon>
        <taxon>Alteromonadaceae</taxon>
        <taxon>Alteromonas/Salinimonas group</taxon>
        <taxon>Alteromonas</taxon>
    </lineage>
</organism>
<gene>
    <name evidence="1" type="ordered locus">ambt_01805</name>
</gene>
<dbReference type="EMBL" id="CP002339">
    <property type="protein sequence ID" value="AEF01915.1"/>
    <property type="molecule type" value="Genomic_DNA"/>
</dbReference>
<dbReference type="HOGENOM" id="CLU_073278_0_0_6"/>
<dbReference type="eggNOG" id="ENOG503390R">
    <property type="taxonomic scope" value="Bacteria"/>
</dbReference>
<keyword evidence="2" id="KW-1185">Reference proteome</keyword>
<dbReference type="KEGG" id="alt:ambt_01805"/>
<sequence length="327" mass="37652">MAKMQNLYLSLNGIPTEAPEQSGKLYFARDPQGAWYPNQGNRLYEIDSACVRLHDALAQRVFGSLDSFYNFLMTAPEFLSTAGMNSEAPVSKDVFNQLLEKFPPSFPVNKALYLFDCRKLVSGVQECSKEVMQLQGEFYQALNLEELFFPEIKEEDGVRYVTSPVVTKIYALLGFTYIRMHSLLDYVTKLAIEFECLKTQFDSYPRLASKNSLYSDRKKISLNNRAGTLFEKCPLLTEVETVRNHLIHNGLIDDMPKVYRVISNGECVEKFLLFPDQDEQGRFDSFKNRTLFYGNENKINLRLPSITEEFQERLLSTLELLVEKVLI</sequence>
<dbReference type="AlphaFoldDB" id="F5ZAE5"/>
<dbReference type="Proteomes" id="UP000000683">
    <property type="component" value="Chromosome"/>
</dbReference>
<protein>
    <submittedName>
        <fullName evidence="1">Uncharacterized protein</fullName>
    </submittedName>
</protein>
<accession>F5ZAE5</accession>
<evidence type="ECO:0000313" key="1">
    <source>
        <dbReference type="EMBL" id="AEF01915.1"/>
    </source>
</evidence>
<evidence type="ECO:0000313" key="2">
    <source>
        <dbReference type="Proteomes" id="UP000000683"/>
    </source>
</evidence>